<gene>
    <name evidence="2" type="ORF">LSALG_LOCUS33837</name>
</gene>
<evidence type="ECO:0000313" key="2">
    <source>
        <dbReference type="EMBL" id="CAI9294877.1"/>
    </source>
</evidence>
<protein>
    <submittedName>
        <fullName evidence="2">Uncharacterized protein</fullName>
    </submittedName>
</protein>
<dbReference type="Proteomes" id="UP001177003">
    <property type="component" value="Chromosome 7"/>
</dbReference>
<proteinExistence type="predicted"/>
<accession>A0AA35ZNI2</accession>
<organism evidence="2 3">
    <name type="scientific">Lactuca saligna</name>
    <name type="common">Willowleaf lettuce</name>
    <dbReference type="NCBI Taxonomy" id="75948"/>
    <lineage>
        <taxon>Eukaryota</taxon>
        <taxon>Viridiplantae</taxon>
        <taxon>Streptophyta</taxon>
        <taxon>Embryophyta</taxon>
        <taxon>Tracheophyta</taxon>
        <taxon>Spermatophyta</taxon>
        <taxon>Magnoliopsida</taxon>
        <taxon>eudicotyledons</taxon>
        <taxon>Gunneridae</taxon>
        <taxon>Pentapetalae</taxon>
        <taxon>asterids</taxon>
        <taxon>campanulids</taxon>
        <taxon>Asterales</taxon>
        <taxon>Asteraceae</taxon>
        <taxon>Cichorioideae</taxon>
        <taxon>Cichorieae</taxon>
        <taxon>Lactucinae</taxon>
        <taxon>Lactuca</taxon>
    </lineage>
</organism>
<evidence type="ECO:0000313" key="3">
    <source>
        <dbReference type="Proteomes" id="UP001177003"/>
    </source>
</evidence>
<feature type="region of interest" description="Disordered" evidence="1">
    <location>
        <begin position="41"/>
        <end position="84"/>
    </location>
</feature>
<evidence type="ECO:0000256" key="1">
    <source>
        <dbReference type="SAM" id="MobiDB-lite"/>
    </source>
</evidence>
<keyword evidence="3" id="KW-1185">Reference proteome</keyword>
<reference evidence="2" key="1">
    <citation type="submission" date="2023-04" db="EMBL/GenBank/DDBJ databases">
        <authorList>
            <person name="Vijverberg K."/>
            <person name="Xiong W."/>
            <person name="Schranz E."/>
        </authorList>
    </citation>
    <scope>NUCLEOTIDE SEQUENCE</scope>
</reference>
<dbReference type="EMBL" id="OX465083">
    <property type="protein sequence ID" value="CAI9294877.1"/>
    <property type="molecule type" value="Genomic_DNA"/>
</dbReference>
<sequence length="164" mass="18953">MAKGGEACKWPSEVGGYSRLVETDEIRIKFAIKIETESEVAAGEVDEPEWMKGGSNEASSCSDGDVRREGSSFLRRRERSDAGWKKERNGCDFRVMQQRRDLRRSMFDHKRQRKKRGSPVFGRPQSVLTVSNQAANRWWIPTANREEQWVGGLLVVDHQQVRWR</sequence>
<name>A0AA35ZNI2_LACSI</name>
<dbReference type="AlphaFoldDB" id="A0AA35ZNI2"/>